<reference evidence="4 5" key="1">
    <citation type="journal article" date="2015" name="Genome Announc.">
        <title>Complete Genome Sequence of the Rhizobacterium Pseudomonas trivialis Strain IHBB745 with Multiple Plant Growth-Promoting Activities and Tolerance to Desiccation and Alkalinity.</title>
        <authorList>
            <person name="Gulati A."/>
            <person name="Swarnkar M.K."/>
            <person name="Vyas P."/>
            <person name="Rahi P."/>
            <person name="Thakur R."/>
            <person name="Thakur N."/>
            <person name="Singh A.K."/>
        </authorList>
    </citation>
    <scope>NUCLEOTIDE SEQUENCE [LARGE SCALE GENOMIC DNA]</scope>
    <source>
        <strain evidence="5">745</strain>
    </source>
</reference>
<dbReference type="PROSITE" id="PS50977">
    <property type="entry name" value="HTH_TETR_2"/>
    <property type="match status" value="1"/>
</dbReference>
<sequence length="235" mass="26765">MSQSAKPRGKNQDTGWRGSVDVWLDAAYAALKESGIDAVRVMPLAKQLGLSRTSFYWFYEDREQLLAALLTRWRDKNTGNLVHQCERYAESISEAILNVFECWLNPELFDSQFEFAVRSWAMQSADVTAEIALADETRINALAGMFRRFGYDDQAADVRARTIYLTQIGYISMKTTEDVVVRFRRIPQYVSVFTGKALKRRELDRFYGAFGYAETTPGLFVPLAATFEEPMAGTE</sequence>
<reference evidence="5" key="2">
    <citation type="submission" date="2015-05" db="EMBL/GenBank/DDBJ databases">
        <authorList>
            <person name="Swarnkar M.K."/>
            <person name="Vyas P."/>
            <person name="Rahi P."/>
            <person name="Thakur R."/>
            <person name="Thakur N."/>
            <person name="Singh A.K."/>
            <person name="Gulati A."/>
        </authorList>
    </citation>
    <scope>NUCLEOTIDE SEQUENCE [LARGE SCALE GENOMIC DNA]</scope>
    <source>
        <strain evidence="5">745</strain>
    </source>
</reference>
<dbReference type="Pfam" id="PF00440">
    <property type="entry name" value="TetR_N"/>
    <property type="match status" value="1"/>
</dbReference>
<dbReference type="EMBL" id="CP011507">
    <property type="protein sequence ID" value="AKS05173.1"/>
    <property type="molecule type" value="Genomic_DNA"/>
</dbReference>
<proteinExistence type="predicted"/>
<evidence type="ECO:0000256" key="1">
    <source>
        <dbReference type="ARBA" id="ARBA00023125"/>
    </source>
</evidence>
<dbReference type="PATRIC" id="fig|200450.3.peg.694"/>
<protein>
    <submittedName>
        <fullName evidence="4">TetR family transcriptional regulator</fullName>
    </submittedName>
</protein>
<accession>A0A0H5A5H2</accession>
<organism evidence="4 5">
    <name type="scientific">Pseudomonas trivialis</name>
    <dbReference type="NCBI Taxonomy" id="200450"/>
    <lineage>
        <taxon>Bacteria</taxon>
        <taxon>Pseudomonadati</taxon>
        <taxon>Pseudomonadota</taxon>
        <taxon>Gammaproteobacteria</taxon>
        <taxon>Pseudomonadales</taxon>
        <taxon>Pseudomonadaceae</taxon>
        <taxon>Pseudomonas</taxon>
    </lineage>
</organism>
<evidence type="ECO:0000259" key="3">
    <source>
        <dbReference type="PROSITE" id="PS50977"/>
    </source>
</evidence>
<evidence type="ECO:0000256" key="2">
    <source>
        <dbReference type="PROSITE-ProRule" id="PRU00335"/>
    </source>
</evidence>
<gene>
    <name evidence="4" type="ORF">AA957_03270</name>
</gene>
<dbReference type="SUPFAM" id="SSF46689">
    <property type="entry name" value="Homeodomain-like"/>
    <property type="match status" value="1"/>
</dbReference>
<dbReference type="KEGG" id="ptv:AA957_03270"/>
<dbReference type="OrthoDB" id="4541465at2"/>
<keyword evidence="1 2" id="KW-0238">DNA-binding</keyword>
<dbReference type="InterPro" id="IPR009057">
    <property type="entry name" value="Homeodomain-like_sf"/>
</dbReference>
<evidence type="ECO:0000313" key="4">
    <source>
        <dbReference type="EMBL" id="AKS05173.1"/>
    </source>
</evidence>
<dbReference type="RefSeq" id="WP_049708909.1">
    <property type="nucleotide sequence ID" value="NZ_CP011507.1"/>
</dbReference>
<dbReference type="InterPro" id="IPR001647">
    <property type="entry name" value="HTH_TetR"/>
</dbReference>
<feature type="domain" description="HTH tetR-type" evidence="3">
    <location>
        <begin position="17"/>
        <end position="77"/>
    </location>
</feature>
<dbReference type="Proteomes" id="UP000036608">
    <property type="component" value="Chromosome"/>
</dbReference>
<dbReference type="Gene3D" id="1.10.357.10">
    <property type="entry name" value="Tetracycline Repressor, domain 2"/>
    <property type="match status" value="1"/>
</dbReference>
<name>A0A0H5A5H2_9PSED</name>
<dbReference type="AlphaFoldDB" id="A0A0H5A5H2"/>
<feature type="DNA-binding region" description="H-T-H motif" evidence="2">
    <location>
        <begin position="40"/>
        <end position="59"/>
    </location>
</feature>
<dbReference type="GO" id="GO:0003677">
    <property type="term" value="F:DNA binding"/>
    <property type="evidence" value="ECO:0007669"/>
    <property type="project" value="UniProtKB-UniRule"/>
</dbReference>
<evidence type="ECO:0000313" key="5">
    <source>
        <dbReference type="Proteomes" id="UP000036608"/>
    </source>
</evidence>